<dbReference type="GO" id="GO:0007165">
    <property type="term" value="P:signal transduction"/>
    <property type="evidence" value="ECO:0007669"/>
    <property type="project" value="UniProtKB-KW"/>
</dbReference>
<dbReference type="RefSeq" id="WP_171083155.1">
    <property type="nucleotide sequence ID" value="NZ_JABAIV010000002.1"/>
</dbReference>
<comment type="caution">
    <text evidence="13">The sequence shown here is derived from an EMBL/GenBank/DDBJ whole genome shotgun (WGS) entry which is preliminary data.</text>
</comment>
<feature type="coiled-coil region" evidence="8">
    <location>
        <begin position="407"/>
        <end position="451"/>
    </location>
</feature>
<dbReference type="CDD" id="cd11386">
    <property type="entry name" value="MCP_signal"/>
    <property type="match status" value="1"/>
</dbReference>
<comment type="similarity">
    <text evidence="6">Belongs to the methyl-accepting chemotaxis (MCP) protein family.</text>
</comment>
<keyword evidence="5 7" id="KW-0807">Transducer</keyword>
<keyword evidence="4 10" id="KW-0472">Membrane</keyword>
<dbReference type="PROSITE" id="PS50111">
    <property type="entry name" value="CHEMOTAXIS_TRANSDUC_2"/>
    <property type="match status" value="1"/>
</dbReference>
<dbReference type="Proteomes" id="UP000533905">
    <property type="component" value="Unassembled WGS sequence"/>
</dbReference>
<evidence type="ECO:0000256" key="1">
    <source>
        <dbReference type="ARBA" id="ARBA00004141"/>
    </source>
</evidence>
<name>A0A7Y2NZF1_9BURK</name>
<accession>A0A7Y2NZF1</accession>
<dbReference type="SMART" id="SM00283">
    <property type="entry name" value="MA"/>
    <property type="match status" value="1"/>
</dbReference>
<reference evidence="13 14" key="1">
    <citation type="submission" date="2020-04" db="EMBL/GenBank/DDBJ databases">
        <title>Massilia sp. nov., a cold adapted bacteria isolated from Arctic soil.</title>
        <authorList>
            <person name="Son J."/>
            <person name="Ka J.-O."/>
        </authorList>
    </citation>
    <scope>NUCLEOTIDE SEQUENCE [LARGE SCALE GENOMIC DNA]</scope>
    <source>
        <strain evidence="13 14">ML15P13</strain>
    </source>
</reference>
<organism evidence="13 14">
    <name type="scientific">Telluria aromaticivorans</name>
    <dbReference type="NCBI Taxonomy" id="2725995"/>
    <lineage>
        <taxon>Bacteria</taxon>
        <taxon>Pseudomonadati</taxon>
        <taxon>Pseudomonadota</taxon>
        <taxon>Betaproteobacteria</taxon>
        <taxon>Burkholderiales</taxon>
        <taxon>Oxalobacteraceae</taxon>
        <taxon>Telluria group</taxon>
        <taxon>Telluria</taxon>
    </lineage>
</organism>
<dbReference type="GO" id="GO:0016020">
    <property type="term" value="C:membrane"/>
    <property type="evidence" value="ECO:0007669"/>
    <property type="project" value="UniProtKB-SubCell"/>
</dbReference>
<dbReference type="Gene3D" id="1.10.287.950">
    <property type="entry name" value="Methyl-accepting chemotaxis protein"/>
    <property type="match status" value="1"/>
</dbReference>
<evidence type="ECO:0000256" key="4">
    <source>
        <dbReference type="ARBA" id="ARBA00023136"/>
    </source>
</evidence>
<dbReference type="PROSITE" id="PS50885">
    <property type="entry name" value="HAMP"/>
    <property type="match status" value="1"/>
</dbReference>
<keyword evidence="3 10" id="KW-1133">Transmembrane helix</keyword>
<keyword evidence="2 10" id="KW-0812">Transmembrane</keyword>
<dbReference type="SUPFAM" id="SSF58104">
    <property type="entry name" value="Methyl-accepting chemotaxis protein (MCP) signaling domain"/>
    <property type="match status" value="1"/>
</dbReference>
<feature type="domain" description="HAMP" evidence="12">
    <location>
        <begin position="446"/>
        <end position="494"/>
    </location>
</feature>
<evidence type="ECO:0000259" key="12">
    <source>
        <dbReference type="PROSITE" id="PS50885"/>
    </source>
</evidence>
<protein>
    <submittedName>
        <fullName evidence="13">Methyl-accepting chemotaxis protein</fullName>
    </submittedName>
</protein>
<evidence type="ECO:0000313" key="13">
    <source>
        <dbReference type="EMBL" id="NNG23068.1"/>
    </source>
</evidence>
<feature type="transmembrane region" description="Helical" evidence="10">
    <location>
        <begin position="98"/>
        <end position="117"/>
    </location>
</feature>
<evidence type="ECO:0000256" key="6">
    <source>
        <dbReference type="ARBA" id="ARBA00029447"/>
    </source>
</evidence>
<gene>
    <name evidence="13" type="ORF">HGB41_08650</name>
</gene>
<evidence type="ECO:0000256" key="8">
    <source>
        <dbReference type="SAM" id="Coils"/>
    </source>
</evidence>
<evidence type="ECO:0000259" key="11">
    <source>
        <dbReference type="PROSITE" id="PS50111"/>
    </source>
</evidence>
<evidence type="ECO:0000313" key="14">
    <source>
        <dbReference type="Proteomes" id="UP000533905"/>
    </source>
</evidence>
<evidence type="ECO:0000256" key="10">
    <source>
        <dbReference type="SAM" id="Phobius"/>
    </source>
</evidence>
<feature type="region of interest" description="Disordered" evidence="9">
    <location>
        <begin position="23"/>
        <end position="79"/>
    </location>
</feature>
<dbReference type="EMBL" id="JABAIV010000002">
    <property type="protein sequence ID" value="NNG23068.1"/>
    <property type="molecule type" value="Genomic_DNA"/>
</dbReference>
<dbReference type="AlphaFoldDB" id="A0A7Y2NZF1"/>
<evidence type="ECO:0000256" key="9">
    <source>
        <dbReference type="SAM" id="MobiDB-lite"/>
    </source>
</evidence>
<evidence type="ECO:0000256" key="7">
    <source>
        <dbReference type="PROSITE-ProRule" id="PRU00284"/>
    </source>
</evidence>
<feature type="compositionally biased region" description="Polar residues" evidence="9">
    <location>
        <begin position="40"/>
        <end position="54"/>
    </location>
</feature>
<comment type="subcellular location">
    <subcellularLocation>
        <location evidence="1">Membrane</location>
        <topology evidence="1">Multi-pass membrane protein</topology>
    </subcellularLocation>
</comment>
<evidence type="ECO:0000256" key="5">
    <source>
        <dbReference type="ARBA" id="ARBA00023224"/>
    </source>
</evidence>
<dbReference type="InterPro" id="IPR004089">
    <property type="entry name" value="MCPsignal_dom"/>
</dbReference>
<dbReference type="Pfam" id="PF00015">
    <property type="entry name" value="MCPsignal"/>
    <property type="match status" value="1"/>
</dbReference>
<dbReference type="PANTHER" id="PTHR32089">
    <property type="entry name" value="METHYL-ACCEPTING CHEMOTAXIS PROTEIN MCPB"/>
    <property type="match status" value="1"/>
</dbReference>
<evidence type="ECO:0000256" key="2">
    <source>
        <dbReference type="ARBA" id="ARBA00022692"/>
    </source>
</evidence>
<keyword evidence="14" id="KW-1185">Reference proteome</keyword>
<evidence type="ECO:0000256" key="3">
    <source>
        <dbReference type="ARBA" id="ARBA00022989"/>
    </source>
</evidence>
<dbReference type="InterPro" id="IPR003660">
    <property type="entry name" value="HAMP_dom"/>
</dbReference>
<feature type="transmembrane region" description="Helical" evidence="10">
    <location>
        <begin position="384"/>
        <end position="407"/>
    </location>
</feature>
<proteinExistence type="inferred from homology"/>
<keyword evidence="8" id="KW-0175">Coiled coil</keyword>
<feature type="domain" description="Methyl-accepting transducer" evidence="11">
    <location>
        <begin position="499"/>
        <end position="735"/>
    </location>
</feature>
<sequence length="773" mass="81539">MGFASKISMNAFLKDNAASADDDTALVSPDTQFGPGMLPQQPSNDVPSHQQAPQHGSAEAAARRLGNTRPRKPLAAAPSEGEDLRLPLIGHLSLASQLRLVLAAFAIGILLTVLAMWQNAAHNGVVSTQGQVAADALMHSQRVAKSAPNALRGDVSAFSQLDNSRAELGRLLALLARGGKAGPNAIPPASSELAPLLAKARAAWSASNAAATTIAGNKRHLVGFGASVARLDVLAPELRSLADRLRGASARQDAALERLVAISERLPASAHAFTAPGAAHREAANTIARDSAELGALLDALVGLNPALGLAPVADIELRERIAAARTSFRSWQQGMAPLKTNLHNFEAARVAEQVIARDNEGLRSTLERVQAEYRRLLGTRSSWFWLLVGASIFTLAMGGSISRVMLQDSRNRTQGAEARRQEAEAMRQLAQAKEEEAKATNDQNQAAILRLMNELQEVADGDLTVHATVSEDITGAIADSVNYTVEELRELVLRVIRTTEQVTRASSGAQAVSTELLGAAEAQSREIQEASSTVLRMATQIADVSRSANESAEVARQSVDAAEQGALAVQNAILGMNEIREQIQETSKRIKRLGESSQEIGEITDLISDITEQTNVLALNAAIQAASAGEAGRGFSVVAEEVQRLAERSGEAAKGIGALVRTIQADTHDAVAAMEKSTQGVVEGARLSDAAGAALADISRVSNRLAELIQGISSAATQQATSANGVAHNMQHILSVTEHTQGGTRQTAQSIRELALLAQELKDSVSRFRVAA</sequence>
<dbReference type="PANTHER" id="PTHR32089:SF119">
    <property type="entry name" value="METHYL-ACCEPTING CHEMOTAXIS PROTEIN CTPL"/>
    <property type="match status" value="1"/>
</dbReference>